<comment type="cofactor">
    <cofactor evidence="1">
        <name>[4Fe-4S] cluster</name>
        <dbReference type="ChEBI" id="CHEBI:49883"/>
    </cofactor>
</comment>
<dbReference type="SUPFAM" id="SSF52242">
    <property type="entry name" value="Cobalamin (vitamin B12)-binding domain"/>
    <property type="match status" value="1"/>
</dbReference>
<dbReference type="GO" id="GO:0003824">
    <property type="term" value="F:catalytic activity"/>
    <property type="evidence" value="ECO:0007669"/>
    <property type="project" value="InterPro"/>
</dbReference>
<dbReference type="PANTHER" id="PTHR43409:SF7">
    <property type="entry name" value="BLL1977 PROTEIN"/>
    <property type="match status" value="1"/>
</dbReference>
<dbReference type="InterPro" id="IPR006638">
    <property type="entry name" value="Elp3/MiaA/NifB-like_rSAM"/>
</dbReference>
<keyword evidence="3" id="KW-0808">Transferase</keyword>
<evidence type="ECO:0000259" key="8">
    <source>
        <dbReference type="PROSITE" id="PS51332"/>
    </source>
</evidence>
<evidence type="ECO:0000313" key="11">
    <source>
        <dbReference type="EMBL" id="VFJ46024.1"/>
    </source>
</evidence>
<dbReference type="PROSITE" id="PS51918">
    <property type="entry name" value="RADICAL_SAM"/>
    <property type="match status" value="1"/>
</dbReference>
<dbReference type="GO" id="GO:0031419">
    <property type="term" value="F:cobalamin binding"/>
    <property type="evidence" value="ECO:0007669"/>
    <property type="project" value="InterPro"/>
</dbReference>
<dbReference type="Pfam" id="PF02310">
    <property type="entry name" value="B12-binding"/>
    <property type="match status" value="1"/>
</dbReference>
<dbReference type="CDD" id="cd01335">
    <property type="entry name" value="Radical_SAM"/>
    <property type="match status" value="1"/>
</dbReference>
<dbReference type="PROSITE" id="PS51332">
    <property type="entry name" value="B12_BINDING"/>
    <property type="match status" value="1"/>
</dbReference>
<dbReference type="Gene3D" id="3.80.30.20">
    <property type="entry name" value="tm_1862 like domain"/>
    <property type="match status" value="1"/>
</dbReference>
<dbReference type="GO" id="GO:0046872">
    <property type="term" value="F:metal ion binding"/>
    <property type="evidence" value="ECO:0007669"/>
    <property type="project" value="UniProtKB-KW"/>
</dbReference>
<gene>
    <name evidence="10" type="ORF">BECKFM1743A_GA0114220_1003011</name>
    <name evidence="12" type="ORF">BECKFM1743B_GA0114221_1003011</name>
    <name evidence="11" type="ORF">BECKFM1743C_GA0114222_1003311</name>
</gene>
<dbReference type="InterPro" id="IPR023404">
    <property type="entry name" value="rSAM_horseshoe"/>
</dbReference>
<dbReference type="SFLD" id="SFLDG01082">
    <property type="entry name" value="B12-binding_domain_containing"/>
    <property type="match status" value="1"/>
</dbReference>
<dbReference type="EMBL" id="CAADEZ010000030">
    <property type="protein sequence ID" value="VFJ45932.1"/>
    <property type="molecule type" value="Genomic_DNA"/>
</dbReference>
<dbReference type="GO" id="GO:0051539">
    <property type="term" value="F:4 iron, 4 sulfur cluster binding"/>
    <property type="evidence" value="ECO:0007669"/>
    <property type="project" value="UniProtKB-KW"/>
</dbReference>
<accession>A0A450VQL4</accession>
<dbReference type="InterPro" id="IPR036724">
    <property type="entry name" value="Cobalamin-bd_sf"/>
</dbReference>
<dbReference type="InterPro" id="IPR058240">
    <property type="entry name" value="rSAM_sf"/>
</dbReference>
<dbReference type="SFLD" id="SFLDG01123">
    <property type="entry name" value="methyltransferase_(Class_B)"/>
    <property type="match status" value="1"/>
</dbReference>
<protein>
    <submittedName>
        <fullName evidence="12">Radical SAM superfamily enzyme YgiQ, UPF0313 family</fullName>
    </submittedName>
</protein>
<keyword evidence="2" id="KW-0489">Methyltransferase</keyword>
<keyword evidence="6" id="KW-0408">Iron</keyword>
<keyword evidence="5" id="KW-0479">Metal-binding</keyword>
<dbReference type="InterPro" id="IPR006158">
    <property type="entry name" value="Cobalamin-bd"/>
</dbReference>
<evidence type="ECO:0000256" key="2">
    <source>
        <dbReference type="ARBA" id="ARBA00022603"/>
    </source>
</evidence>
<dbReference type="AlphaFoldDB" id="A0A450VQL4"/>
<dbReference type="SMART" id="SM00729">
    <property type="entry name" value="Elp3"/>
    <property type="match status" value="1"/>
</dbReference>
<dbReference type="InterPro" id="IPR034466">
    <property type="entry name" value="Methyltransferase_Class_B"/>
</dbReference>
<dbReference type="Gene3D" id="3.40.50.280">
    <property type="entry name" value="Cobalamin-binding domain"/>
    <property type="match status" value="1"/>
</dbReference>
<reference evidence="12" key="1">
    <citation type="submission" date="2019-02" db="EMBL/GenBank/DDBJ databases">
        <authorList>
            <person name="Gruber-Vodicka R. H."/>
            <person name="Seah K. B. B."/>
        </authorList>
    </citation>
    <scope>NUCLEOTIDE SEQUENCE</scope>
    <source>
        <strain evidence="10">BECK_BZ163</strain>
        <strain evidence="12">BECK_BZ164</strain>
        <strain evidence="11">BECK_BZ165</strain>
    </source>
</reference>
<dbReference type="InterPro" id="IPR051198">
    <property type="entry name" value="BchE-like"/>
</dbReference>
<dbReference type="InterPro" id="IPR007197">
    <property type="entry name" value="rSAM"/>
</dbReference>
<feature type="domain" description="B12-binding" evidence="8">
    <location>
        <begin position="28"/>
        <end position="163"/>
    </location>
</feature>
<keyword evidence="4" id="KW-0949">S-adenosyl-L-methionine</keyword>
<dbReference type="PANTHER" id="PTHR43409">
    <property type="entry name" value="ANAEROBIC MAGNESIUM-PROTOPORPHYRIN IX MONOMETHYL ESTER CYCLASE-RELATED"/>
    <property type="match status" value="1"/>
</dbReference>
<evidence type="ECO:0000256" key="4">
    <source>
        <dbReference type="ARBA" id="ARBA00022691"/>
    </source>
</evidence>
<dbReference type="SUPFAM" id="SSF102114">
    <property type="entry name" value="Radical SAM enzymes"/>
    <property type="match status" value="1"/>
</dbReference>
<feature type="domain" description="Radical SAM core" evidence="9">
    <location>
        <begin position="212"/>
        <end position="436"/>
    </location>
</feature>
<evidence type="ECO:0000313" key="10">
    <source>
        <dbReference type="EMBL" id="VFJ45932.1"/>
    </source>
</evidence>
<organism evidence="12">
    <name type="scientific">Candidatus Kentrum sp. FM</name>
    <dbReference type="NCBI Taxonomy" id="2126340"/>
    <lineage>
        <taxon>Bacteria</taxon>
        <taxon>Pseudomonadati</taxon>
        <taxon>Pseudomonadota</taxon>
        <taxon>Gammaproteobacteria</taxon>
        <taxon>Candidatus Kentrum</taxon>
    </lineage>
</organism>
<dbReference type="EMBL" id="CAADFL010000030">
    <property type="protein sequence ID" value="VFK07062.1"/>
    <property type="molecule type" value="Genomic_DNA"/>
</dbReference>
<evidence type="ECO:0000256" key="6">
    <source>
        <dbReference type="ARBA" id="ARBA00023004"/>
    </source>
</evidence>
<evidence type="ECO:0000259" key="9">
    <source>
        <dbReference type="PROSITE" id="PS51918"/>
    </source>
</evidence>
<evidence type="ECO:0000256" key="1">
    <source>
        <dbReference type="ARBA" id="ARBA00001966"/>
    </source>
</evidence>
<proteinExistence type="predicted"/>
<evidence type="ECO:0000256" key="7">
    <source>
        <dbReference type="ARBA" id="ARBA00023014"/>
    </source>
</evidence>
<sequence>MNKKTRILLIDITGDWLGSGAESGGRFAQVAQKAVRPLVSYPIGLMYLAASAKEVFGSEITCTIVSTALDCPSPTAVVRLAHTKQPNIVGIRALSMHRSMYQDIVRVLRDSLDDILILGGGPYPSCQPADALCDGQVDAVVRGEGEEAFVAIIEAYRHGERRWHTIPNVHAAGTPIRLDNNNPIRLPLDDIPFPEYSKSLVAKFAKVKNMSRRYSNHANIVSSRGCPYQCTYCHNIFGKRFRYRSEENVFDEIRNLYETHGIREFQFIDDIFNLRRDRLIGFFDLVVRHDLPLIFSFPNGVRGDILDHESVDAMIEGGTRYLFFAVESASERIQSLIHKNLKLDRIAENIAYASRRECVTGGFFMLGFPTETIEEVRATIEFACATDLTDGYFFVATYYPGTEMYDLAIKNGFEPSSEDGENFFKPKNGAYAFSAQELTGISRTARREFYFSEKRIELKRRQLPVFFSPKEITEITVSQITSCDIEEGDIGHDEYRRYMAPYFSFARRIDSMGIHFDF</sequence>
<evidence type="ECO:0000313" key="12">
    <source>
        <dbReference type="EMBL" id="VFK07062.1"/>
    </source>
</evidence>
<evidence type="ECO:0000256" key="5">
    <source>
        <dbReference type="ARBA" id="ARBA00022723"/>
    </source>
</evidence>
<evidence type="ECO:0000256" key="3">
    <source>
        <dbReference type="ARBA" id="ARBA00022679"/>
    </source>
</evidence>
<name>A0A450VQL4_9GAMM</name>
<dbReference type="EMBL" id="CAADFA010000033">
    <property type="protein sequence ID" value="VFJ46024.1"/>
    <property type="molecule type" value="Genomic_DNA"/>
</dbReference>
<keyword evidence="7" id="KW-0411">Iron-sulfur</keyword>
<dbReference type="Pfam" id="PF04055">
    <property type="entry name" value="Radical_SAM"/>
    <property type="match status" value="1"/>
</dbReference>
<dbReference type="SFLD" id="SFLDS00029">
    <property type="entry name" value="Radical_SAM"/>
    <property type="match status" value="1"/>
</dbReference>